<feature type="transmembrane region" description="Helical" evidence="1">
    <location>
        <begin position="264"/>
        <end position="284"/>
    </location>
</feature>
<dbReference type="Proteomes" id="UP001138757">
    <property type="component" value="Unassembled WGS sequence"/>
</dbReference>
<feature type="transmembrane region" description="Helical" evidence="1">
    <location>
        <begin position="331"/>
        <end position="352"/>
    </location>
</feature>
<reference evidence="4" key="1">
    <citation type="submission" date="2021-05" db="EMBL/GenBank/DDBJ databases">
        <title>Genome of Sphingobium sp. strain.</title>
        <authorList>
            <person name="Fan R."/>
        </authorList>
    </citation>
    <scope>NUCLEOTIDE SEQUENCE</scope>
    <source>
        <strain evidence="4">H33</strain>
    </source>
</reference>
<organism evidence="4 5">
    <name type="scientific">Sphingobium nicotianae</name>
    <dbReference type="NCBI Taxonomy" id="2782607"/>
    <lineage>
        <taxon>Bacteria</taxon>
        <taxon>Pseudomonadati</taxon>
        <taxon>Pseudomonadota</taxon>
        <taxon>Alphaproteobacteria</taxon>
        <taxon>Sphingomonadales</taxon>
        <taxon>Sphingomonadaceae</taxon>
        <taxon>Sphingobium</taxon>
    </lineage>
</organism>
<sequence>MAPTLPQSLIGLVAALAVGLLIGLERGWAQRERESGHRVAGFRTFGIISLTGGVAALMPDLLAAMIALGVVGVLLIGFAAKIREDRLSGTTTIAGLLTFALGLAAVRLSPVVALAAAGGAFALLSARHSMHALLRGLTEAEIEAVARFALVALVVLPLLPNADMGPYGAWNPRRIWMVVVMVTAFSFAGYVAARKFGSNRGILVMALTGAIVSSTAVTADYARRLRAEPALRGVLTAGIALASIVMFVRVQLLTFLLAPRALPSLALSLAPALIVAALLALVAWRRQQSAQDGPAVTLGNPFDFRPALLLAALVALFSLIARWALDTYGGQGVAVVLGLTGMMDVDAAVLTLSGMPEVALDSRTAGLVLAVPVLANTGVKAVMAMAIARGRNGLIAAFPLLVSLAAALAGLAAYRLL</sequence>
<feature type="transmembrane region" description="Helical" evidence="1">
    <location>
        <begin position="304"/>
        <end position="325"/>
    </location>
</feature>
<feature type="transmembrane region" description="Helical" evidence="1">
    <location>
        <begin position="199"/>
        <end position="222"/>
    </location>
</feature>
<feature type="domain" description="DUF4010" evidence="3">
    <location>
        <begin position="180"/>
        <end position="387"/>
    </location>
</feature>
<evidence type="ECO:0000313" key="5">
    <source>
        <dbReference type="Proteomes" id="UP001138757"/>
    </source>
</evidence>
<feature type="transmembrane region" description="Helical" evidence="1">
    <location>
        <begin position="6"/>
        <end position="24"/>
    </location>
</feature>
<evidence type="ECO:0000313" key="4">
    <source>
        <dbReference type="EMBL" id="MBT2186656.1"/>
    </source>
</evidence>
<feature type="transmembrane region" description="Helical" evidence="1">
    <location>
        <begin position="174"/>
        <end position="193"/>
    </location>
</feature>
<dbReference type="PANTHER" id="PTHR39084">
    <property type="entry name" value="MEMBRANE PROTEIN-RELATED"/>
    <property type="match status" value="1"/>
</dbReference>
<evidence type="ECO:0000256" key="1">
    <source>
        <dbReference type="SAM" id="Phobius"/>
    </source>
</evidence>
<feature type="transmembrane region" description="Helical" evidence="1">
    <location>
        <begin position="364"/>
        <end position="388"/>
    </location>
</feature>
<feature type="transmembrane region" description="Helical" evidence="1">
    <location>
        <begin position="394"/>
        <end position="414"/>
    </location>
</feature>
<feature type="domain" description="MgtC/SapB/SrpB/YhiD N-terminal" evidence="2">
    <location>
        <begin position="12"/>
        <end position="131"/>
    </location>
</feature>
<dbReference type="EMBL" id="JAHGAW010000004">
    <property type="protein sequence ID" value="MBT2186656.1"/>
    <property type="molecule type" value="Genomic_DNA"/>
</dbReference>
<gene>
    <name evidence="4" type="ORF">KK488_06805</name>
</gene>
<accession>A0A9X1DAZ5</accession>
<proteinExistence type="predicted"/>
<keyword evidence="1" id="KW-1133">Transmembrane helix</keyword>
<protein>
    <submittedName>
        <fullName evidence="4">DUF4010 domain-containing protein</fullName>
    </submittedName>
</protein>
<dbReference type="InterPro" id="IPR025105">
    <property type="entry name" value="DUF4010"/>
</dbReference>
<dbReference type="RefSeq" id="WP_214622412.1">
    <property type="nucleotide sequence ID" value="NZ_JAHGAW010000004.1"/>
</dbReference>
<dbReference type="Pfam" id="PF13194">
    <property type="entry name" value="DUF4010"/>
    <property type="match status" value="1"/>
</dbReference>
<feature type="transmembrane region" description="Helical" evidence="1">
    <location>
        <begin position="144"/>
        <end position="162"/>
    </location>
</feature>
<name>A0A9X1DAZ5_9SPHN</name>
<comment type="caution">
    <text evidence="4">The sequence shown here is derived from an EMBL/GenBank/DDBJ whole genome shotgun (WGS) entry which is preliminary data.</text>
</comment>
<dbReference type="AlphaFoldDB" id="A0A9X1DAZ5"/>
<dbReference type="Pfam" id="PF02308">
    <property type="entry name" value="MgtC"/>
    <property type="match status" value="1"/>
</dbReference>
<feature type="transmembrane region" description="Helical" evidence="1">
    <location>
        <begin position="61"/>
        <end position="80"/>
    </location>
</feature>
<keyword evidence="1" id="KW-0472">Membrane</keyword>
<keyword evidence="1" id="KW-0812">Transmembrane</keyword>
<dbReference type="InterPro" id="IPR049177">
    <property type="entry name" value="MgtC_SapB_SrpB_YhiD_N"/>
</dbReference>
<feature type="transmembrane region" description="Helical" evidence="1">
    <location>
        <begin position="36"/>
        <end position="55"/>
    </location>
</feature>
<feature type="transmembrane region" description="Helical" evidence="1">
    <location>
        <begin position="92"/>
        <end position="124"/>
    </location>
</feature>
<evidence type="ECO:0000259" key="3">
    <source>
        <dbReference type="Pfam" id="PF13194"/>
    </source>
</evidence>
<feature type="transmembrane region" description="Helical" evidence="1">
    <location>
        <begin position="234"/>
        <end position="258"/>
    </location>
</feature>
<dbReference type="PANTHER" id="PTHR39084:SF1">
    <property type="entry name" value="DUF4010 DOMAIN-CONTAINING PROTEIN"/>
    <property type="match status" value="1"/>
</dbReference>
<keyword evidence="5" id="KW-1185">Reference proteome</keyword>
<evidence type="ECO:0000259" key="2">
    <source>
        <dbReference type="Pfam" id="PF02308"/>
    </source>
</evidence>